<proteinExistence type="predicted"/>
<dbReference type="AlphaFoldDB" id="A0A9D2AG82"/>
<feature type="non-terminal residue" evidence="1">
    <location>
        <position position="121"/>
    </location>
</feature>
<dbReference type="EMBL" id="DXFQ01000008">
    <property type="protein sequence ID" value="HIX19055.1"/>
    <property type="molecule type" value="Genomic_DNA"/>
</dbReference>
<comment type="caution">
    <text evidence="1">The sequence shown here is derived from an EMBL/GenBank/DDBJ whole genome shotgun (WGS) entry which is preliminary data.</text>
</comment>
<sequence>MKSIHTTPGRLYALASSADCSVTTPDDRILGTSQAGQQLIFAATHAELSLSDDSAIAVPVGGQAAFLLDPVPGKRAVFAPDGTADDVIIMSDNNTVATFRWPNRLICNTNSDLGIPSSVKS</sequence>
<reference evidence="1" key="2">
    <citation type="submission" date="2021-04" db="EMBL/GenBank/DDBJ databases">
        <authorList>
            <person name="Gilroy R."/>
        </authorList>
    </citation>
    <scope>NUCLEOTIDE SEQUENCE</scope>
    <source>
        <strain evidence="1">14975</strain>
    </source>
</reference>
<dbReference type="Proteomes" id="UP000823964">
    <property type="component" value="Unassembled WGS sequence"/>
</dbReference>
<organism evidence="1 2">
    <name type="scientific">Candidatus Akkermansia intestinigallinarum</name>
    <dbReference type="NCBI Taxonomy" id="2838431"/>
    <lineage>
        <taxon>Bacteria</taxon>
        <taxon>Pseudomonadati</taxon>
        <taxon>Verrucomicrobiota</taxon>
        <taxon>Verrucomicrobiia</taxon>
        <taxon>Verrucomicrobiales</taxon>
        <taxon>Akkermansiaceae</taxon>
        <taxon>Akkermansia</taxon>
    </lineage>
</organism>
<accession>A0A9D2AG82</accession>
<gene>
    <name evidence="1" type="ORF">H9862_00455</name>
</gene>
<reference evidence="1" key="1">
    <citation type="journal article" date="2021" name="PeerJ">
        <title>Extensive microbial diversity within the chicken gut microbiome revealed by metagenomics and culture.</title>
        <authorList>
            <person name="Gilroy R."/>
            <person name="Ravi A."/>
            <person name="Getino M."/>
            <person name="Pursley I."/>
            <person name="Horton D.L."/>
            <person name="Alikhan N.F."/>
            <person name="Baker D."/>
            <person name="Gharbi K."/>
            <person name="Hall N."/>
            <person name="Watson M."/>
            <person name="Adriaenssens E.M."/>
            <person name="Foster-Nyarko E."/>
            <person name="Jarju S."/>
            <person name="Secka A."/>
            <person name="Antonio M."/>
            <person name="Oren A."/>
            <person name="Chaudhuri R.R."/>
            <person name="La Ragione R."/>
            <person name="Hildebrand F."/>
            <person name="Pallen M.J."/>
        </authorList>
    </citation>
    <scope>NUCLEOTIDE SEQUENCE</scope>
    <source>
        <strain evidence="1">14975</strain>
    </source>
</reference>
<protein>
    <submittedName>
        <fullName evidence="1">Uncharacterized protein</fullName>
    </submittedName>
</protein>
<name>A0A9D2AG82_9BACT</name>
<evidence type="ECO:0000313" key="2">
    <source>
        <dbReference type="Proteomes" id="UP000823964"/>
    </source>
</evidence>
<evidence type="ECO:0000313" key="1">
    <source>
        <dbReference type="EMBL" id="HIX19055.1"/>
    </source>
</evidence>